<name>A0A0A7LC96_9ARCH</name>
<evidence type="ECO:0000313" key="2">
    <source>
        <dbReference type="EMBL" id="AIZ56689.1"/>
    </source>
</evidence>
<dbReference type="InterPro" id="IPR021354">
    <property type="entry name" value="DUF2975"/>
</dbReference>
<keyword evidence="1" id="KW-0472">Membrane</keyword>
<gene>
    <name evidence="2" type="ORF">Mpt1_c08100</name>
</gene>
<dbReference type="EMBL" id="CP010070">
    <property type="protein sequence ID" value="AIZ56689.1"/>
    <property type="molecule type" value="Genomic_DNA"/>
</dbReference>
<feature type="transmembrane region" description="Helical" evidence="1">
    <location>
        <begin position="137"/>
        <end position="158"/>
    </location>
</feature>
<feature type="transmembrane region" description="Helical" evidence="1">
    <location>
        <begin position="60"/>
        <end position="81"/>
    </location>
</feature>
<keyword evidence="1" id="KW-1133">Transmembrane helix</keyword>
<dbReference type="Pfam" id="PF11188">
    <property type="entry name" value="DUF2975"/>
    <property type="match status" value="1"/>
</dbReference>
<dbReference type="HOGENOM" id="CLU_1480337_0_0_2"/>
<dbReference type="KEGG" id="mear:Mpt1_c08100"/>
<dbReference type="RefSeq" id="WP_048112407.1">
    <property type="nucleotide sequence ID" value="NZ_CP010070.1"/>
</dbReference>
<evidence type="ECO:0000256" key="1">
    <source>
        <dbReference type="SAM" id="Phobius"/>
    </source>
</evidence>
<organism evidence="2 3">
    <name type="scientific">Candidatus Methanoplasma termitum</name>
    <dbReference type="NCBI Taxonomy" id="1577791"/>
    <lineage>
        <taxon>Archaea</taxon>
        <taxon>Methanobacteriati</taxon>
        <taxon>Thermoplasmatota</taxon>
        <taxon>Thermoplasmata</taxon>
        <taxon>Methanomassiliicoccales</taxon>
        <taxon>Methanomassiliicoccaceae</taxon>
        <taxon>Candidatus Methanoplasma</taxon>
    </lineage>
</organism>
<evidence type="ECO:0000313" key="3">
    <source>
        <dbReference type="Proteomes" id="UP000030787"/>
    </source>
</evidence>
<accession>A0A0A7LC96</accession>
<dbReference type="GeneID" id="24818479"/>
<evidence type="ECO:0008006" key="4">
    <source>
        <dbReference type="Google" id="ProtNLM"/>
    </source>
</evidence>
<sequence>MSDTLDKLNKISWFVGIVVKILMALIVCAIVVVIALAIVAAVNIDFVLDNVSGLTSGSQVAILAVCVIVILILMFVILYYIDHFFMNIRKNNTPFNEASVKDLKILAILTLKLTIAQAVIGAVLAGTIFASQDLPSVIGFNPLSLFIAGVIYVLYLVFKYGVDLQKEADETL</sequence>
<keyword evidence="1" id="KW-0812">Transmembrane</keyword>
<dbReference type="Proteomes" id="UP000030787">
    <property type="component" value="Chromosome"/>
</dbReference>
<reference evidence="2 3" key="1">
    <citation type="journal article" date="2014" name="Appl. Environ. Microbiol.">
        <title>Comparative Genome Analysis of 'Candidatus Methanoplasma termitum' Indicates a New Mode of Energy Metabolism in the Seventh Order of Methanogens.</title>
        <authorList>
            <person name="Lang K."/>
            <person name="Schuldes J."/>
            <person name="Klingl A."/>
            <person name="Poehlein A."/>
            <person name="Daniel R."/>
            <person name="Brune A."/>
        </authorList>
    </citation>
    <scope>NUCLEOTIDE SEQUENCE [LARGE SCALE GENOMIC DNA]</scope>
    <source>
        <strain evidence="3">Mpt1</strain>
    </source>
</reference>
<proteinExistence type="predicted"/>
<dbReference type="AlphaFoldDB" id="A0A0A7LC96"/>
<feature type="transmembrane region" description="Helical" evidence="1">
    <location>
        <begin position="105"/>
        <end position="131"/>
    </location>
</feature>
<dbReference type="STRING" id="1577791.Mpt1_c08100"/>
<keyword evidence="3" id="KW-1185">Reference proteome</keyword>
<protein>
    <recommendedName>
        <fullName evidence="4">DUF2975 domain-containing protein</fullName>
    </recommendedName>
</protein>
<feature type="transmembrane region" description="Helical" evidence="1">
    <location>
        <begin position="12"/>
        <end position="40"/>
    </location>
</feature>